<protein>
    <submittedName>
        <fullName evidence="1">Uncharacterized protein</fullName>
    </submittedName>
</protein>
<dbReference type="AlphaFoldDB" id="A0A251X4W2"/>
<evidence type="ECO:0000313" key="1">
    <source>
        <dbReference type="EMBL" id="OUD12138.1"/>
    </source>
</evidence>
<gene>
    <name evidence="1" type="ORF">TPSD3_13500</name>
</gene>
<evidence type="ECO:0000313" key="2">
    <source>
        <dbReference type="Proteomes" id="UP000194798"/>
    </source>
</evidence>
<sequence length="83" mass="9305">MLVDSKAILAADKGLFYPKIGLSFICAILHKIVKIPSAKTNRFPVATLKQFAPLIFTVSQLWHSGFGEFSLIFSKKFLLKTVY</sequence>
<comment type="caution">
    <text evidence="1">The sequence shown here is derived from an EMBL/GenBank/DDBJ whole genome shotgun (WGS) entry which is preliminary data.</text>
</comment>
<organism evidence="1 2">
    <name type="scientific">Thioflexithrix psekupsensis</name>
    <dbReference type="NCBI Taxonomy" id="1570016"/>
    <lineage>
        <taxon>Bacteria</taxon>
        <taxon>Pseudomonadati</taxon>
        <taxon>Pseudomonadota</taxon>
        <taxon>Gammaproteobacteria</taxon>
        <taxon>Thiotrichales</taxon>
        <taxon>Thioflexithrix</taxon>
    </lineage>
</organism>
<keyword evidence="2" id="KW-1185">Reference proteome</keyword>
<reference evidence="1 2" key="1">
    <citation type="submission" date="2016-12" db="EMBL/GenBank/DDBJ databases">
        <title>Thioflexothrix psekupsii D3 genome sequencing and assembly.</title>
        <authorList>
            <person name="Fomenkov A."/>
            <person name="Vincze T."/>
            <person name="Grabovich M."/>
            <person name="Anton B.P."/>
            <person name="Dubinina G."/>
            <person name="Orlova M."/>
            <person name="Belousova E."/>
            <person name="Roberts R.J."/>
        </authorList>
    </citation>
    <scope>NUCLEOTIDE SEQUENCE [LARGE SCALE GENOMIC DNA]</scope>
    <source>
        <strain evidence="1">D3</strain>
    </source>
</reference>
<dbReference type="Proteomes" id="UP000194798">
    <property type="component" value="Unassembled WGS sequence"/>
</dbReference>
<dbReference type="EMBL" id="MSLT01000023">
    <property type="protein sequence ID" value="OUD12138.1"/>
    <property type="molecule type" value="Genomic_DNA"/>
</dbReference>
<name>A0A251X4W2_9GAMM</name>
<proteinExistence type="predicted"/>
<accession>A0A251X4W2</accession>